<evidence type="ECO:0000313" key="3">
    <source>
        <dbReference type="Proteomes" id="UP000028013"/>
    </source>
</evidence>
<proteinExistence type="predicted"/>
<dbReference type="EMBL" id="JNHN01000167">
    <property type="protein sequence ID" value="KDS51698.1"/>
    <property type="molecule type" value="Genomic_DNA"/>
</dbReference>
<keyword evidence="1" id="KW-0732">Signal</keyword>
<feature type="signal peptide" evidence="1">
    <location>
        <begin position="1"/>
        <end position="25"/>
    </location>
</feature>
<gene>
    <name evidence="2" type="ORF">M094_0354</name>
</gene>
<feature type="chain" id="PRO_5001744703" description="Lipoprotein" evidence="1">
    <location>
        <begin position="26"/>
        <end position="337"/>
    </location>
</feature>
<dbReference type="PROSITE" id="PS51257">
    <property type="entry name" value="PROKAR_LIPOPROTEIN"/>
    <property type="match status" value="1"/>
</dbReference>
<reference evidence="2 3" key="1">
    <citation type="submission" date="2014-04" db="EMBL/GenBank/DDBJ databases">
        <authorList>
            <person name="Sears C."/>
            <person name="Carroll K."/>
            <person name="Sack B.R."/>
            <person name="Qadri F."/>
            <person name="Myers L.L."/>
            <person name="Chung G.-T."/>
            <person name="Escheverria P."/>
            <person name="Fraser C.M."/>
            <person name="Sadzewicz L."/>
            <person name="Shefchek K.A."/>
            <person name="Tallon L."/>
            <person name="Das S.P."/>
            <person name="Daugherty S."/>
            <person name="Mongodin E.F."/>
        </authorList>
    </citation>
    <scope>NUCLEOTIDE SEQUENCE [LARGE SCALE GENOMIC DNA]</scope>
    <source>
        <strain evidence="2 3">3978 T3 ii</strain>
    </source>
</reference>
<comment type="caution">
    <text evidence="2">The sequence shown here is derived from an EMBL/GenBank/DDBJ whole genome shotgun (WGS) entry which is preliminary data.</text>
</comment>
<organism evidence="2 3">
    <name type="scientific">Bacteroides uniformis str. 3978 T3 ii</name>
    <dbReference type="NCBI Taxonomy" id="1339349"/>
    <lineage>
        <taxon>Bacteria</taxon>
        <taxon>Pseudomonadati</taxon>
        <taxon>Bacteroidota</taxon>
        <taxon>Bacteroidia</taxon>
        <taxon>Bacteroidales</taxon>
        <taxon>Bacteroidaceae</taxon>
        <taxon>Bacteroides</taxon>
    </lineage>
</organism>
<name>A0A078S1J1_BACUN</name>
<dbReference type="AlphaFoldDB" id="A0A078S1J1"/>
<accession>A0A078S1J1</accession>
<dbReference type="PATRIC" id="fig|1339349.3.peg.1612"/>
<dbReference type="RefSeq" id="WP_005835485.1">
    <property type="nucleotide sequence ID" value="NZ_JNHN01000167.1"/>
</dbReference>
<evidence type="ECO:0000313" key="2">
    <source>
        <dbReference type="EMBL" id="KDS51698.1"/>
    </source>
</evidence>
<dbReference type="Pfam" id="PF16141">
    <property type="entry name" value="GH18_BT1044-like"/>
    <property type="match status" value="1"/>
</dbReference>
<evidence type="ECO:0008006" key="4">
    <source>
        <dbReference type="Google" id="ProtNLM"/>
    </source>
</evidence>
<evidence type="ECO:0000256" key="1">
    <source>
        <dbReference type="SAM" id="SignalP"/>
    </source>
</evidence>
<sequence length="337" mass="37299">MKLYKKSFKGIALAAFSVLALSACSDWTDSESIKLKEPGIDEQSPELYAKYLKNLQEYKNSDHKIVYGWFDNSEKVPFSRGQHMSDVPDSLDVIIATTPDLAEFELEDIANVHEKGTKVFYSISYDNILKEHTDKVKEGTETSAFSAYLSAELNRLIALEAPFDGIVAEYRGSNPIYMSEADKAEAKANQDTFFGVISNWKSANSGKQLVFQGYPANLIGQSVLSSCDHIILITNDVTDVAQLGIEALQALMADGVPADRFIVSASTVSLDTTDKTTGYYNALRALSEAAYWVTEPSAEFTKAGLAIENMQNDYYNATNTYQYVREAINIMNPAPKK</sequence>
<dbReference type="Gene3D" id="3.20.20.80">
    <property type="entry name" value="Glycosidases"/>
    <property type="match status" value="1"/>
</dbReference>
<protein>
    <recommendedName>
        <fullName evidence="4">Lipoprotein</fullName>
    </recommendedName>
</protein>
<dbReference type="Proteomes" id="UP000028013">
    <property type="component" value="Unassembled WGS sequence"/>
</dbReference>
<dbReference type="InterPro" id="IPR032320">
    <property type="entry name" value="GH18_BT1044-like"/>
</dbReference>